<dbReference type="InterPro" id="IPR011663">
    <property type="entry name" value="UTRA"/>
</dbReference>
<dbReference type="Proteomes" id="UP001597399">
    <property type="component" value="Unassembled WGS sequence"/>
</dbReference>
<organism evidence="5 6">
    <name type="scientific">Sporolactobacillus shoreicorticis</name>
    <dbReference type="NCBI Taxonomy" id="1923877"/>
    <lineage>
        <taxon>Bacteria</taxon>
        <taxon>Bacillati</taxon>
        <taxon>Bacillota</taxon>
        <taxon>Bacilli</taxon>
        <taxon>Bacillales</taxon>
        <taxon>Sporolactobacillaceae</taxon>
        <taxon>Sporolactobacillus</taxon>
    </lineage>
</organism>
<keyword evidence="1" id="KW-0805">Transcription regulation</keyword>
<dbReference type="Gene3D" id="1.10.10.10">
    <property type="entry name" value="Winged helix-like DNA-binding domain superfamily/Winged helix DNA-binding domain"/>
    <property type="match status" value="1"/>
</dbReference>
<evidence type="ECO:0000313" key="6">
    <source>
        <dbReference type="Proteomes" id="UP001597399"/>
    </source>
</evidence>
<dbReference type="Gene3D" id="3.40.1410.10">
    <property type="entry name" value="Chorismate lyase-like"/>
    <property type="match status" value="1"/>
</dbReference>
<protein>
    <submittedName>
        <fullName evidence="5">GntR family transcriptional regulator</fullName>
    </submittedName>
</protein>
<dbReference type="EMBL" id="JBHUMQ010000017">
    <property type="protein sequence ID" value="MFD2693402.1"/>
    <property type="molecule type" value="Genomic_DNA"/>
</dbReference>
<dbReference type="SUPFAM" id="SSF64288">
    <property type="entry name" value="Chorismate lyase-like"/>
    <property type="match status" value="1"/>
</dbReference>
<keyword evidence="3" id="KW-0804">Transcription</keyword>
<dbReference type="RefSeq" id="WP_253060084.1">
    <property type="nucleotide sequence ID" value="NZ_JAMXWM010000005.1"/>
</dbReference>
<reference evidence="6" key="1">
    <citation type="journal article" date="2019" name="Int. J. Syst. Evol. Microbiol.">
        <title>The Global Catalogue of Microorganisms (GCM) 10K type strain sequencing project: providing services to taxonomists for standard genome sequencing and annotation.</title>
        <authorList>
            <consortium name="The Broad Institute Genomics Platform"/>
            <consortium name="The Broad Institute Genome Sequencing Center for Infectious Disease"/>
            <person name="Wu L."/>
            <person name="Ma J."/>
        </authorList>
    </citation>
    <scope>NUCLEOTIDE SEQUENCE [LARGE SCALE GENOMIC DNA]</scope>
    <source>
        <strain evidence="6">TISTR 2466</strain>
    </source>
</reference>
<dbReference type="PANTHER" id="PTHR44846:SF1">
    <property type="entry name" value="MANNOSYL-D-GLYCERATE TRANSPORT_METABOLISM SYSTEM REPRESSOR MNGR-RELATED"/>
    <property type="match status" value="1"/>
</dbReference>
<keyword evidence="6" id="KW-1185">Reference proteome</keyword>
<dbReference type="CDD" id="cd07377">
    <property type="entry name" value="WHTH_GntR"/>
    <property type="match status" value="1"/>
</dbReference>
<dbReference type="InterPro" id="IPR036390">
    <property type="entry name" value="WH_DNA-bd_sf"/>
</dbReference>
<feature type="domain" description="HTH gntR-type" evidence="4">
    <location>
        <begin position="2"/>
        <end position="70"/>
    </location>
</feature>
<evidence type="ECO:0000256" key="2">
    <source>
        <dbReference type="ARBA" id="ARBA00023125"/>
    </source>
</evidence>
<dbReference type="SMART" id="SM00345">
    <property type="entry name" value="HTH_GNTR"/>
    <property type="match status" value="1"/>
</dbReference>
<dbReference type="InterPro" id="IPR028978">
    <property type="entry name" value="Chorismate_lyase_/UTRA_dom_sf"/>
</dbReference>
<dbReference type="SUPFAM" id="SSF46785">
    <property type="entry name" value="Winged helix' DNA-binding domain"/>
    <property type="match status" value="1"/>
</dbReference>
<evidence type="ECO:0000256" key="3">
    <source>
        <dbReference type="ARBA" id="ARBA00023163"/>
    </source>
</evidence>
<keyword evidence="2" id="KW-0238">DNA-binding</keyword>
<gene>
    <name evidence="5" type="ORF">ACFSUE_07120</name>
</gene>
<dbReference type="InterPro" id="IPR036388">
    <property type="entry name" value="WH-like_DNA-bd_sf"/>
</dbReference>
<dbReference type="PANTHER" id="PTHR44846">
    <property type="entry name" value="MANNOSYL-D-GLYCERATE TRANSPORT/METABOLISM SYSTEM REPRESSOR MNGR-RELATED"/>
    <property type="match status" value="1"/>
</dbReference>
<dbReference type="Pfam" id="PF07702">
    <property type="entry name" value="UTRA"/>
    <property type="match status" value="1"/>
</dbReference>
<name>A0ABW5S1H3_9BACL</name>
<sequence>MDVRHIEIADYFIQAISQGLYQEGDRIPSEAELHVLFGARRSVLRRAVARLEETGWVTTHQGKGSFVTSRKAPIDYELSSKTAFSSIMKEKGMVPRAALLHWEKRAAKQHEQDQLALDIDETVYALEILRSTGDVPLSVTTTVMPAYLVPGLEAHLTGFHSLYALLSRSYRLQPRRLKSIVRAALPEPQDAQILNMADHAPILQIESLVTHRGVDLMEYSISRIRGDLNKSCVTFD</sequence>
<dbReference type="InterPro" id="IPR000524">
    <property type="entry name" value="Tscrpt_reg_HTH_GntR"/>
</dbReference>
<proteinExistence type="predicted"/>
<evidence type="ECO:0000256" key="1">
    <source>
        <dbReference type="ARBA" id="ARBA00023015"/>
    </source>
</evidence>
<dbReference type="InterPro" id="IPR050679">
    <property type="entry name" value="Bact_HTH_transcr_reg"/>
</dbReference>
<evidence type="ECO:0000259" key="4">
    <source>
        <dbReference type="PROSITE" id="PS50949"/>
    </source>
</evidence>
<dbReference type="PROSITE" id="PS50949">
    <property type="entry name" value="HTH_GNTR"/>
    <property type="match status" value="1"/>
</dbReference>
<evidence type="ECO:0000313" key="5">
    <source>
        <dbReference type="EMBL" id="MFD2693402.1"/>
    </source>
</evidence>
<comment type="caution">
    <text evidence="5">The sequence shown here is derived from an EMBL/GenBank/DDBJ whole genome shotgun (WGS) entry which is preliminary data.</text>
</comment>
<dbReference type="Pfam" id="PF00392">
    <property type="entry name" value="GntR"/>
    <property type="match status" value="1"/>
</dbReference>
<dbReference type="SMART" id="SM00866">
    <property type="entry name" value="UTRA"/>
    <property type="match status" value="1"/>
</dbReference>
<dbReference type="PRINTS" id="PR00035">
    <property type="entry name" value="HTHGNTR"/>
</dbReference>
<accession>A0ABW5S1H3</accession>